<keyword evidence="1" id="KW-1185">Reference proteome</keyword>
<reference evidence="2" key="2">
    <citation type="submission" date="2025-08" db="UniProtKB">
        <authorList>
            <consortium name="RefSeq"/>
        </authorList>
    </citation>
    <scope>IDENTIFICATION</scope>
    <source>
        <tissue evidence="2">Leaf</tissue>
    </source>
</reference>
<gene>
    <name evidence="2" type="primary">LOC142178619</name>
</gene>
<organism evidence="1 2">
    <name type="scientific">Nicotiana tabacum</name>
    <name type="common">Common tobacco</name>
    <dbReference type="NCBI Taxonomy" id="4097"/>
    <lineage>
        <taxon>Eukaryota</taxon>
        <taxon>Viridiplantae</taxon>
        <taxon>Streptophyta</taxon>
        <taxon>Embryophyta</taxon>
        <taxon>Tracheophyta</taxon>
        <taxon>Spermatophyta</taxon>
        <taxon>Magnoliopsida</taxon>
        <taxon>eudicotyledons</taxon>
        <taxon>Gunneridae</taxon>
        <taxon>Pentapetalae</taxon>
        <taxon>asterids</taxon>
        <taxon>lamiids</taxon>
        <taxon>Solanales</taxon>
        <taxon>Solanaceae</taxon>
        <taxon>Nicotianoideae</taxon>
        <taxon>Nicotianeae</taxon>
        <taxon>Nicotiana</taxon>
    </lineage>
</organism>
<dbReference type="Proteomes" id="UP000790787">
    <property type="component" value="Chromosome 24"/>
</dbReference>
<proteinExistence type="predicted"/>
<accession>A0AC58U551</accession>
<protein>
    <submittedName>
        <fullName evidence="2">Kinesin-like protein KIN-7I isoform X2</fullName>
    </submittedName>
</protein>
<evidence type="ECO:0000313" key="1">
    <source>
        <dbReference type="Proteomes" id="UP000790787"/>
    </source>
</evidence>
<reference evidence="1" key="1">
    <citation type="journal article" date="2014" name="Nat. Commun.">
        <title>The tobacco genome sequence and its comparison with those of tomato and potato.</title>
        <authorList>
            <person name="Sierro N."/>
            <person name="Battey J.N."/>
            <person name="Ouadi S."/>
            <person name="Bakaher N."/>
            <person name="Bovet L."/>
            <person name="Willig A."/>
            <person name="Goepfert S."/>
            <person name="Peitsch M.C."/>
            <person name="Ivanov N.V."/>
        </authorList>
    </citation>
    <scope>NUCLEOTIDE SEQUENCE [LARGE SCALE GENOMIC DNA]</scope>
</reference>
<evidence type="ECO:0000313" key="2">
    <source>
        <dbReference type="RefSeq" id="XP_075104606.1"/>
    </source>
</evidence>
<name>A0AC58U551_TOBAC</name>
<dbReference type="RefSeq" id="XP_075104606.1">
    <property type="nucleotide sequence ID" value="XM_075248505.1"/>
</dbReference>
<sequence>MSNTELNMLKEEVPSLRLCSEESESRCQRLETSVNFLVEEKEDLAMQLTDALMEMEEEKAIWFAREKATVEAINEKAKSYSAEIATLITENDRGEE</sequence>